<dbReference type="Proteomes" id="UP000001876">
    <property type="component" value="Unassembled WGS sequence"/>
</dbReference>
<sequence>MAWVNMSDGGYAWRVEHADMRSAAAAFDEASGASSFVLTHGCVSDAAAAGGGGGATTRVEFRCDGGVAACRWARTLDERIKRREAEAV</sequence>
<organism evidence="2">
    <name type="scientific">Micromonas pusilla (strain CCMP1545)</name>
    <name type="common">Picoplanktonic green alga</name>
    <dbReference type="NCBI Taxonomy" id="564608"/>
    <lineage>
        <taxon>Eukaryota</taxon>
        <taxon>Viridiplantae</taxon>
        <taxon>Chlorophyta</taxon>
        <taxon>Mamiellophyceae</taxon>
        <taxon>Mamiellales</taxon>
        <taxon>Mamiellaceae</taxon>
        <taxon>Micromonas</taxon>
    </lineage>
</organism>
<keyword evidence="2" id="KW-1185">Reference proteome</keyword>
<reference evidence="1 2" key="1">
    <citation type="journal article" date="2009" name="Science">
        <title>Green evolution and dynamic adaptations revealed by genomes of the marine picoeukaryotes Micromonas.</title>
        <authorList>
            <person name="Worden A.Z."/>
            <person name="Lee J.H."/>
            <person name="Mock T."/>
            <person name="Rouze P."/>
            <person name="Simmons M.P."/>
            <person name="Aerts A.L."/>
            <person name="Allen A.E."/>
            <person name="Cuvelier M.L."/>
            <person name="Derelle E."/>
            <person name="Everett M.V."/>
            <person name="Foulon E."/>
            <person name="Grimwood J."/>
            <person name="Gundlach H."/>
            <person name="Henrissat B."/>
            <person name="Napoli C."/>
            <person name="McDonald S.M."/>
            <person name="Parker M.S."/>
            <person name="Rombauts S."/>
            <person name="Salamov A."/>
            <person name="Von Dassow P."/>
            <person name="Badger J.H."/>
            <person name="Coutinho P.M."/>
            <person name="Demir E."/>
            <person name="Dubchak I."/>
            <person name="Gentemann C."/>
            <person name="Eikrem W."/>
            <person name="Gready J.E."/>
            <person name="John U."/>
            <person name="Lanier W."/>
            <person name="Lindquist E.A."/>
            <person name="Lucas S."/>
            <person name="Mayer K.F."/>
            <person name="Moreau H."/>
            <person name="Not F."/>
            <person name="Otillar R."/>
            <person name="Panaud O."/>
            <person name="Pangilinan J."/>
            <person name="Paulsen I."/>
            <person name="Piegu B."/>
            <person name="Poliakov A."/>
            <person name="Robbens S."/>
            <person name="Schmutz J."/>
            <person name="Toulza E."/>
            <person name="Wyss T."/>
            <person name="Zelensky A."/>
            <person name="Zhou K."/>
            <person name="Armbrust E.V."/>
            <person name="Bhattacharya D."/>
            <person name="Goodenough U.W."/>
            <person name="Van de Peer Y."/>
            <person name="Grigoriev I.V."/>
        </authorList>
    </citation>
    <scope>NUCLEOTIDE SEQUENCE [LARGE SCALE GENOMIC DNA]</scope>
    <source>
        <strain evidence="1 2">CCMP1545</strain>
    </source>
</reference>
<dbReference type="GeneID" id="9689777"/>
<dbReference type="AlphaFoldDB" id="C1N8U9"/>
<protein>
    <submittedName>
        <fullName evidence="1">Predicted protein</fullName>
    </submittedName>
</protein>
<evidence type="ECO:0000313" key="2">
    <source>
        <dbReference type="Proteomes" id="UP000001876"/>
    </source>
</evidence>
<proteinExistence type="predicted"/>
<accession>C1N8U9</accession>
<dbReference type="KEGG" id="mpp:MICPUCDRAFT_54248"/>
<name>C1N8U9_MICPC</name>
<gene>
    <name evidence="1" type="ORF">MICPUCDRAFT_54248</name>
</gene>
<dbReference type="EMBL" id="GG663751">
    <property type="protein sequence ID" value="EEH51417.1"/>
    <property type="molecule type" value="Genomic_DNA"/>
</dbReference>
<evidence type="ECO:0000313" key="1">
    <source>
        <dbReference type="EMBL" id="EEH51417.1"/>
    </source>
</evidence>
<dbReference type="RefSeq" id="XP_003064512.1">
    <property type="nucleotide sequence ID" value="XM_003064466.1"/>
</dbReference>